<sequence length="207" mass="23838">MKKGGIGGANTKTGLAFEIQTDFPTFLASQDGYSIENIDYDTRRTEQGGKTKIIKGTKLRSKPFRWSIKFLGDEVGQIFQKTGLYRYFDEIDGFDYTKIISAQLLPDEAIFVVSKNTVYIVEKKTQNQGGSVDEKLQTCDFKLKQYKKLFSPLNKEVSYSYLLDKDWFKNPRYKDTLDYIISVGCKYYFNYIPLDAIGLPLPKQEEN</sequence>
<reference evidence="1 2" key="1">
    <citation type="submission" date="2016-01" db="EMBL/GenBank/DDBJ databases">
        <title>Highly variable Streptococcus oralis are common among viridans streptococci isolated from primates.</title>
        <authorList>
            <person name="Denapaite D."/>
            <person name="Rieger M."/>
            <person name="Koendgen S."/>
            <person name="Brueckner R."/>
            <person name="Ochigava I."/>
            <person name="Kappeler P."/>
            <person name="Maetz-Rensing K."/>
            <person name="Leendertz F."/>
            <person name="Hakenbeck R."/>
        </authorList>
    </citation>
    <scope>NUCLEOTIDE SEQUENCE [LARGE SCALE GENOMIC DNA]</scope>
    <source>
        <strain evidence="1 2">DD18</strain>
    </source>
</reference>
<evidence type="ECO:0000313" key="2">
    <source>
        <dbReference type="Proteomes" id="UP000072578"/>
    </source>
</evidence>
<dbReference type="AlphaFoldDB" id="A0A139RDN1"/>
<dbReference type="PATRIC" id="fig|68892.8.peg.1505"/>
<dbReference type="EMBL" id="LQZF01000143">
    <property type="protein sequence ID" value="KXU12755.1"/>
    <property type="molecule type" value="Genomic_DNA"/>
</dbReference>
<dbReference type="RefSeq" id="WP_061863629.1">
    <property type="nucleotide sequence ID" value="NZ_KQ970821.1"/>
</dbReference>
<comment type="caution">
    <text evidence="1">The sequence shown here is derived from an EMBL/GenBank/DDBJ whole genome shotgun (WGS) entry which is preliminary data.</text>
</comment>
<dbReference type="Proteomes" id="UP000072578">
    <property type="component" value="Unassembled WGS sequence"/>
</dbReference>
<protein>
    <submittedName>
        <fullName evidence="1">Uncharacterized protein</fullName>
    </submittedName>
</protein>
<proteinExistence type="predicted"/>
<evidence type="ECO:0000313" key="1">
    <source>
        <dbReference type="EMBL" id="KXU12755.1"/>
    </source>
</evidence>
<organism evidence="1 2">
    <name type="scientific">Streptococcus infantis</name>
    <dbReference type="NCBI Taxonomy" id="68892"/>
    <lineage>
        <taxon>Bacteria</taxon>
        <taxon>Bacillati</taxon>
        <taxon>Bacillota</taxon>
        <taxon>Bacilli</taxon>
        <taxon>Lactobacillales</taxon>
        <taxon>Streptococcaceae</taxon>
        <taxon>Streptococcus</taxon>
    </lineage>
</organism>
<gene>
    <name evidence="1" type="ORF">SINDD18_01365</name>
</gene>
<accession>A0A139RDN1</accession>
<name>A0A139RDN1_9STRE</name>